<dbReference type="PANTHER" id="PTHR32444:SF231">
    <property type="entry name" value="OS11G0208700 PROTEIN"/>
    <property type="match status" value="1"/>
</dbReference>
<evidence type="ECO:0000259" key="4">
    <source>
        <dbReference type="PROSITE" id="PS50927"/>
    </source>
</evidence>
<accession>A0A8J5TFD2</accession>
<dbReference type="CDD" id="cd00028">
    <property type="entry name" value="B_lectin"/>
    <property type="match status" value="1"/>
</dbReference>
<dbReference type="GO" id="GO:0048544">
    <property type="term" value="P:recognition of pollen"/>
    <property type="evidence" value="ECO:0007669"/>
    <property type="project" value="InterPro"/>
</dbReference>
<dbReference type="PANTHER" id="PTHR32444">
    <property type="entry name" value="BULB-TYPE LECTIN DOMAIN-CONTAINING PROTEIN"/>
    <property type="match status" value="1"/>
</dbReference>
<reference evidence="5" key="1">
    <citation type="journal article" date="2021" name="bioRxiv">
        <title>Whole Genome Assembly and Annotation of Northern Wild Rice, Zizania palustris L., Supports a Whole Genome Duplication in the Zizania Genus.</title>
        <authorList>
            <person name="Haas M."/>
            <person name="Kono T."/>
            <person name="Macchietto M."/>
            <person name="Millas R."/>
            <person name="McGilp L."/>
            <person name="Shao M."/>
            <person name="Duquette J."/>
            <person name="Hirsch C.N."/>
            <person name="Kimball J."/>
        </authorList>
    </citation>
    <scope>NUCLEOTIDE SEQUENCE</scope>
    <source>
        <tissue evidence="5">Fresh leaf tissue</tissue>
    </source>
</reference>
<dbReference type="Pfam" id="PF00954">
    <property type="entry name" value="S_locus_glycop"/>
    <property type="match status" value="1"/>
</dbReference>
<name>A0A8J5TFD2_ZIZPA</name>
<keyword evidence="6" id="KW-1185">Reference proteome</keyword>
<keyword evidence="2" id="KW-1015">Disulfide bond</keyword>
<feature type="non-terminal residue" evidence="5">
    <location>
        <position position="324"/>
    </location>
</feature>
<reference evidence="5" key="2">
    <citation type="submission" date="2021-02" db="EMBL/GenBank/DDBJ databases">
        <authorList>
            <person name="Kimball J.A."/>
            <person name="Haas M.W."/>
            <person name="Macchietto M."/>
            <person name="Kono T."/>
            <person name="Duquette J."/>
            <person name="Shao M."/>
        </authorList>
    </citation>
    <scope>NUCLEOTIDE SEQUENCE</scope>
    <source>
        <tissue evidence="5">Fresh leaf tissue</tissue>
    </source>
</reference>
<dbReference type="PROSITE" id="PS50927">
    <property type="entry name" value="BULB_LECTIN"/>
    <property type="match status" value="1"/>
</dbReference>
<comment type="caution">
    <text evidence="5">The sequence shown here is derived from an EMBL/GenBank/DDBJ whole genome shotgun (WGS) entry which is preliminary data.</text>
</comment>
<proteinExistence type="predicted"/>
<dbReference type="Pfam" id="PF01453">
    <property type="entry name" value="B_lectin"/>
    <property type="match status" value="1"/>
</dbReference>
<evidence type="ECO:0000313" key="5">
    <source>
        <dbReference type="EMBL" id="KAG8081413.1"/>
    </source>
</evidence>
<dbReference type="InterPro" id="IPR001480">
    <property type="entry name" value="Bulb-type_lectin_dom"/>
</dbReference>
<feature type="domain" description="Bulb-type lectin" evidence="4">
    <location>
        <begin position="24"/>
        <end position="156"/>
    </location>
</feature>
<evidence type="ECO:0000256" key="1">
    <source>
        <dbReference type="ARBA" id="ARBA00022729"/>
    </source>
</evidence>
<dbReference type="AlphaFoldDB" id="A0A8J5TFD2"/>
<dbReference type="Proteomes" id="UP000729402">
    <property type="component" value="Unassembled WGS sequence"/>
</dbReference>
<evidence type="ECO:0000256" key="3">
    <source>
        <dbReference type="SAM" id="SignalP"/>
    </source>
</evidence>
<keyword evidence="1 3" id="KW-0732">Signal</keyword>
<protein>
    <recommendedName>
        <fullName evidence="4">Bulb-type lectin domain-containing protein</fullName>
    </recommendedName>
</protein>
<feature type="signal peptide" evidence="3">
    <location>
        <begin position="1"/>
        <end position="22"/>
    </location>
</feature>
<organism evidence="5 6">
    <name type="scientific">Zizania palustris</name>
    <name type="common">Northern wild rice</name>
    <dbReference type="NCBI Taxonomy" id="103762"/>
    <lineage>
        <taxon>Eukaryota</taxon>
        <taxon>Viridiplantae</taxon>
        <taxon>Streptophyta</taxon>
        <taxon>Embryophyta</taxon>
        <taxon>Tracheophyta</taxon>
        <taxon>Spermatophyta</taxon>
        <taxon>Magnoliopsida</taxon>
        <taxon>Liliopsida</taxon>
        <taxon>Poales</taxon>
        <taxon>Poaceae</taxon>
        <taxon>BOP clade</taxon>
        <taxon>Oryzoideae</taxon>
        <taxon>Oryzeae</taxon>
        <taxon>Zizaniinae</taxon>
        <taxon>Zizania</taxon>
    </lineage>
</organism>
<evidence type="ECO:0000256" key="2">
    <source>
        <dbReference type="ARBA" id="ARBA00023157"/>
    </source>
</evidence>
<gene>
    <name evidence="5" type="ORF">GUJ93_ZPchr0007g3258</name>
</gene>
<dbReference type="OrthoDB" id="642904at2759"/>
<evidence type="ECO:0000313" key="6">
    <source>
        <dbReference type="Proteomes" id="UP000729402"/>
    </source>
</evidence>
<feature type="chain" id="PRO_5035184543" description="Bulb-type lectin domain-containing protein" evidence="3">
    <location>
        <begin position="23"/>
        <end position="324"/>
    </location>
</feature>
<dbReference type="InterPro" id="IPR000858">
    <property type="entry name" value="S_locus_glycoprot_dom"/>
</dbReference>
<sequence>MPPLCILLGLLVFSLHAPPCSSANDTLEEGQALAVGGKLISRNGKFALGFFQPSTNSSKSSSANTGWYLAIWFNKIPVFTTVWVANRERPVTGEPELKLSRNGNLAILDHATESIIWSTRAVNWTETKANTSAVLQNTGNLVIQAPPDVALWQSFDYATDVALPNAKIGWNKVTGLNRVGVSKKSLIDPGLGSYSVGLLTNGTRGVILQRRDTSRVYWSWSPDKSGMQIPALKTLLYTNPQTRGLVTPWYVNNSEEEYYLYNSSDESSSTFLLLDMSGQMRFNVWSQDKQSWQSLFVQPVDPCRSPDTCGPFTVCNGNSQPFCD</sequence>
<dbReference type="SMART" id="SM00108">
    <property type="entry name" value="B_lectin"/>
    <property type="match status" value="1"/>
</dbReference>
<dbReference type="EMBL" id="JAAALK010000282">
    <property type="protein sequence ID" value="KAG8081413.1"/>
    <property type="molecule type" value="Genomic_DNA"/>
</dbReference>